<evidence type="ECO:0000313" key="2">
    <source>
        <dbReference type="EMBL" id="PNE40796.1"/>
    </source>
</evidence>
<protein>
    <submittedName>
        <fullName evidence="2">Uncharacterized protein</fullName>
    </submittedName>
</protein>
<accession>A0A2N8PII7</accession>
<dbReference type="RefSeq" id="WP_102923313.1">
    <property type="nucleotide sequence ID" value="NZ_LJSN01000002.1"/>
</dbReference>
<gene>
    <name evidence="2" type="ORF">AOB60_08265</name>
</gene>
<sequence>MPNSVKGAVDPTVEEASASADEVEVADLAGYLKHLTDRILPGVESRRDGTRAADRPDVAAAYAEVAHLMMESVQALRNVAEGLGEGLGEGTGEGPVAQEERQAG</sequence>
<name>A0A2N8PII7_STRNR</name>
<dbReference type="Proteomes" id="UP000236047">
    <property type="component" value="Unassembled WGS sequence"/>
</dbReference>
<dbReference type="AlphaFoldDB" id="A0A2N8PII7"/>
<proteinExistence type="predicted"/>
<keyword evidence="3" id="KW-1185">Reference proteome</keyword>
<evidence type="ECO:0000256" key="1">
    <source>
        <dbReference type="SAM" id="MobiDB-lite"/>
    </source>
</evidence>
<evidence type="ECO:0000313" key="3">
    <source>
        <dbReference type="Proteomes" id="UP000236047"/>
    </source>
</evidence>
<reference evidence="3" key="1">
    <citation type="submission" date="2015-09" db="EMBL/GenBank/DDBJ databases">
        <authorList>
            <person name="Graham D.E."/>
            <person name="Mahan K.M."/>
            <person name="Klingeman D.M."/>
            <person name="Fida T."/>
            <person name="Giannone R.J."/>
            <person name="Hettich R.L."/>
            <person name="Parry R.J."/>
            <person name="Spain J.C."/>
        </authorList>
    </citation>
    <scope>NUCLEOTIDE SEQUENCE [LARGE SCALE GENOMIC DNA]</scope>
    <source>
        <strain evidence="3">JCM 4701</strain>
    </source>
</reference>
<comment type="caution">
    <text evidence="2">The sequence shown here is derived from an EMBL/GenBank/DDBJ whole genome shotgun (WGS) entry which is preliminary data.</text>
</comment>
<feature type="region of interest" description="Disordered" evidence="1">
    <location>
        <begin position="83"/>
        <end position="104"/>
    </location>
</feature>
<dbReference type="EMBL" id="LJSN01000002">
    <property type="protein sequence ID" value="PNE40796.1"/>
    <property type="molecule type" value="Genomic_DNA"/>
</dbReference>
<organism evidence="2 3">
    <name type="scientific">Streptomyces noursei</name>
    <name type="common">Streptomyces albulus</name>
    <dbReference type="NCBI Taxonomy" id="1971"/>
    <lineage>
        <taxon>Bacteria</taxon>
        <taxon>Bacillati</taxon>
        <taxon>Actinomycetota</taxon>
        <taxon>Actinomycetes</taxon>
        <taxon>Kitasatosporales</taxon>
        <taxon>Streptomycetaceae</taxon>
        <taxon>Streptomyces</taxon>
    </lineage>
</organism>
<feature type="compositionally biased region" description="Gly residues" evidence="1">
    <location>
        <begin position="83"/>
        <end position="93"/>
    </location>
</feature>